<dbReference type="Pfam" id="PF02909">
    <property type="entry name" value="TetR_C_1"/>
    <property type="match status" value="1"/>
</dbReference>
<keyword evidence="1" id="KW-0805">Transcription regulation</keyword>
<dbReference type="InterPro" id="IPR001647">
    <property type="entry name" value="HTH_TetR"/>
</dbReference>
<comment type="caution">
    <text evidence="6">The sequence shown here is derived from an EMBL/GenBank/DDBJ whole genome shotgun (WGS) entry which is preliminary data.</text>
</comment>
<dbReference type="RefSeq" id="WP_235053322.1">
    <property type="nucleotide sequence ID" value="NZ_JAKFHA010000009.1"/>
</dbReference>
<gene>
    <name evidence="6" type="ORF">LZ495_18315</name>
</gene>
<proteinExistence type="predicted"/>
<evidence type="ECO:0000256" key="2">
    <source>
        <dbReference type="ARBA" id="ARBA00023125"/>
    </source>
</evidence>
<organism evidence="6 7">
    <name type="scientific">Yinghuangia soli</name>
    <dbReference type="NCBI Taxonomy" id="2908204"/>
    <lineage>
        <taxon>Bacteria</taxon>
        <taxon>Bacillati</taxon>
        <taxon>Actinomycetota</taxon>
        <taxon>Actinomycetes</taxon>
        <taxon>Kitasatosporales</taxon>
        <taxon>Streptomycetaceae</taxon>
        <taxon>Yinghuangia</taxon>
    </lineage>
</organism>
<dbReference type="GO" id="GO:0003700">
    <property type="term" value="F:DNA-binding transcription factor activity"/>
    <property type="evidence" value="ECO:0007669"/>
    <property type="project" value="TreeGrafter"/>
</dbReference>
<evidence type="ECO:0000256" key="1">
    <source>
        <dbReference type="ARBA" id="ARBA00023015"/>
    </source>
</evidence>
<accession>A0AA41U109</accession>
<evidence type="ECO:0000256" key="3">
    <source>
        <dbReference type="ARBA" id="ARBA00023163"/>
    </source>
</evidence>
<dbReference type="PANTHER" id="PTHR30055">
    <property type="entry name" value="HTH-TYPE TRANSCRIPTIONAL REGULATOR RUTR"/>
    <property type="match status" value="1"/>
</dbReference>
<dbReference type="InterPro" id="IPR036271">
    <property type="entry name" value="Tet_transcr_reg_TetR-rel_C_sf"/>
</dbReference>
<evidence type="ECO:0000259" key="5">
    <source>
        <dbReference type="PROSITE" id="PS50977"/>
    </source>
</evidence>
<name>A0AA41U109_9ACTN</name>
<dbReference type="SUPFAM" id="SSF48498">
    <property type="entry name" value="Tetracyclin repressor-like, C-terminal domain"/>
    <property type="match status" value="1"/>
</dbReference>
<dbReference type="SUPFAM" id="SSF46689">
    <property type="entry name" value="Homeodomain-like"/>
    <property type="match status" value="1"/>
</dbReference>
<evidence type="ECO:0000313" key="6">
    <source>
        <dbReference type="EMBL" id="MCF2529156.1"/>
    </source>
</evidence>
<keyword evidence="3" id="KW-0804">Transcription</keyword>
<dbReference type="GO" id="GO:0045892">
    <property type="term" value="P:negative regulation of DNA-templated transcription"/>
    <property type="evidence" value="ECO:0007669"/>
    <property type="project" value="InterPro"/>
</dbReference>
<dbReference type="AlphaFoldDB" id="A0AA41U109"/>
<dbReference type="EMBL" id="JAKFHA010000009">
    <property type="protein sequence ID" value="MCF2529156.1"/>
    <property type="molecule type" value="Genomic_DNA"/>
</dbReference>
<dbReference type="PROSITE" id="PS50977">
    <property type="entry name" value="HTH_TETR_2"/>
    <property type="match status" value="1"/>
</dbReference>
<dbReference type="InterPro" id="IPR009057">
    <property type="entry name" value="Homeodomain-like_sf"/>
</dbReference>
<dbReference type="Gene3D" id="1.10.10.60">
    <property type="entry name" value="Homeodomain-like"/>
    <property type="match status" value="1"/>
</dbReference>
<dbReference type="GO" id="GO:0000976">
    <property type="term" value="F:transcription cis-regulatory region binding"/>
    <property type="evidence" value="ECO:0007669"/>
    <property type="project" value="TreeGrafter"/>
</dbReference>
<dbReference type="Proteomes" id="UP001165378">
    <property type="component" value="Unassembled WGS sequence"/>
</dbReference>
<evidence type="ECO:0000313" key="7">
    <source>
        <dbReference type="Proteomes" id="UP001165378"/>
    </source>
</evidence>
<feature type="DNA-binding region" description="H-T-H motif" evidence="4">
    <location>
        <begin position="55"/>
        <end position="74"/>
    </location>
</feature>
<keyword evidence="2 4" id="KW-0238">DNA-binding</keyword>
<dbReference type="InterPro" id="IPR050109">
    <property type="entry name" value="HTH-type_TetR-like_transc_reg"/>
</dbReference>
<dbReference type="Gene3D" id="1.10.357.10">
    <property type="entry name" value="Tetracycline Repressor, domain 2"/>
    <property type="match status" value="1"/>
</dbReference>
<dbReference type="InterPro" id="IPR004111">
    <property type="entry name" value="Repressor_TetR_C"/>
</dbReference>
<dbReference type="PANTHER" id="PTHR30055:SF151">
    <property type="entry name" value="TRANSCRIPTIONAL REGULATORY PROTEIN"/>
    <property type="match status" value="1"/>
</dbReference>
<evidence type="ECO:0000256" key="4">
    <source>
        <dbReference type="PROSITE-ProRule" id="PRU00335"/>
    </source>
</evidence>
<keyword evidence="7" id="KW-1185">Reference proteome</keyword>
<reference evidence="6" key="1">
    <citation type="submission" date="2022-01" db="EMBL/GenBank/DDBJ databases">
        <title>Genome-Based Taxonomic Classification of the Phylum Actinobacteria.</title>
        <authorList>
            <person name="Gao Y."/>
        </authorList>
    </citation>
    <scope>NUCLEOTIDE SEQUENCE</scope>
    <source>
        <strain evidence="6">KLBMP 8922</strain>
    </source>
</reference>
<sequence length="258" mass="28237">MAAEKPGRSDPARTLALLWRAKEPPARGPKPGLSVDRIVAAAIGLADDSGVGSLSMRRVAERLGVGTMSLYTYVPGKDELLNLMLDAVLAEVEERRPVGFIGTWREALEQHARADRAVALRHPWVVSLSTPGLMLMGPAETARSEFAMKAVSEIGLTQREMVDVVNLVDGYVRGVAQITADIGTANRESDVDYEDWWEKATPMLERFIQQSRYPTLYAVWNSGAFETPPEEGFEFGLQRLLDGVEQLVEARAAASPGD</sequence>
<dbReference type="Pfam" id="PF00440">
    <property type="entry name" value="TetR_N"/>
    <property type="match status" value="1"/>
</dbReference>
<feature type="domain" description="HTH tetR-type" evidence="5">
    <location>
        <begin position="32"/>
        <end position="92"/>
    </location>
</feature>
<protein>
    <submittedName>
        <fullName evidence="6">TetR/AcrR family transcriptional regulator</fullName>
    </submittedName>
</protein>